<name>A0A3L8S7Y3_CHLGU</name>
<dbReference type="Proteomes" id="UP000276834">
    <property type="component" value="Unassembled WGS sequence"/>
</dbReference>
<gene>
    <name evidence="1" type="ORF">DV515_00010873</name>
</gene>
<evidence type="ECO:0000313" key="1">
    <source>
        <dbReference type="EMBL" id="RLV98352.1"/>
    </source>
</evidence>
<protein>
    <submittedName>
        <fullName evidence="1">Uncharacterized protein</fullName>
    </submittedName>
</protein>
<sequence length="112" mass="12499">MDQVTSGFTRRNSRLRSKLTSSLLHVVVKCCLQGTEVRALQLPVKGINSLCIPITFYKGKDFKGGAVEDAMRRGCSTFKDITNFKLLCTESVCIDKKGVCSCKWSTKEDENK</sequence>
<proteinExistence type="predicted"/>
<dbReference type="EMBL" id="QUSF01000042">
    <property type="protein sequence ID" value="RLV98352.1"/>
    <property type="molecule type" value="Genomic_DNA"/>
</dbReference>
<evidence type="ECO:0000313" key="2">
    <source>
        <dbReference type="Proteomes" id="UP000276834"/>
    </source>
</evidence>
<comment type="caution">
    <text evidence="1">The sequence shown here is derived from an EMBL/GenBank/DDBJ whole genome shotgun (WGS) entry which is preliminary data.</text>
</comment>
<dbReference type="AlphaFoldDB" id="A0A3L8S7Y3"/>
<accession>A0A3L8S7Y3</accession>
<organism evidence="1 2">
    <name type="scientific">Chloebia gouldiae</name>
    <name type="common">Gouldian finch</name>
    <name type="synonym">Erythrura gouldiae</name>
    <dbReference type="NCBI Taxonomy" id="44316"/>
    <lineage>
        <taxon>Eukaryota</taxon>
        <taxon>Metazoa</taxon>
        <taxon>Chordata</taxon>
        <taxon>Craniata</taxon>
        <taxon>Vertebrata</taxon>
        <taxon>Euteleostomi</taxon>
        <taxon>Archelosauria</taxon>
        <taxon>Archosauria</taxon>
        <taxon>Dinosauria</taxon>
        <taxon>Saurischia</taxon>
        <taxon>Theropoda</taxon>
        <taxon>Coelurosauria</taxon>
        <taxon>Aves</taxon>
        <taxon>Neognathae</taxon>
        <taxon>Neoaves</taxon>
        <taxon>Telluraves</taxon>
        <taxon>Australaves</taxon>
        <taxon>Passeriformes</taxon>
        <taxon>Passeroidea</taxon>
        <taxon>Passeridae</taxon>
        <taxon>Chloebia</taxon>
    </lineage>
</organism>
<keyword evidence="2" id="KW-1185">Reference proteome</keyword>
<reference evidence="1 2" key="1">
    <citation type="journal article" date="2018" name="Proc. R. Soc. B">
        <title>A non-coding region near Follistatin controls head colour polymorphism in the Gouldian finch.</title>
        <authorList>
            <person name="Toomey M.B."/>
            <person name="Marques C.I."/>
            <person name="Andrade P."/>
            <person name="Araujo P.M."/>
            <person name="Sabatino S."/>
            <person name="Gazda M.A."/>
            <person name="Afonso S."/>
            <person name="Lopes R.J."/>
            <person name="Corbo J.C."/>
            <person name="Carneiro M."/>
        </authorList>
    </citation>
    <scope>NUCLEOTIDE SEQUENCE [LARGE SCALE GENOMIC DNA]</scope>
    <source>
        <strain evidence="1">Red01</strain>
        <tissue evidence="1">Muscle</tissue>
    </source>
</reference>